<dbReference type="EMBL" id="KN834770">
    <property type="protein sequence ID" value="KIK61737.1"/>
    <property type="molecule type" value="Genomic_DNA"/>
</dbReference>
<evidence type="ECO:0000256" key="1">
    <source>
        <dbReference type="SAM" id="Phobius"/>
    </source>
</evidence>
<proteinExistence type="predicted"/>
<reference evidence="2 3" key="1">
    <citation type="submission" date="2014-04" db="EMBL/GenBank/DDBJ databases">
        <title>Evolutionary Origins and Diversification of the Mycorrhizal Mutualists.</title>
        <authorList>
            <consortium name="DOE Joint Genome Institute"/>
            <consortium name="Mycorrhizal Genomics Consortium"/>
            <person name="Kohler A."/>
            <person name="Kuo A."/>
            <person name="Nagy L.G."/>
            <person name="Floudas D."/>
            <person name="Copeland A."/>
            <person name="Barry K.W."/>
            <person name="Cichocki N."/>
            <person name="Veneault-Fourrey C."/>
            <person name="LaButti K."/>
            <person name="Lindquist E.A."/>
            <person name="Lipzen A."/>
            <person name="Lundell T."/>
            <person name="Morin E."/>
            <person name="Murat C."/>
            <person name="Riley R."/>
            <person name="Ohm R."/>
            <person name="Sun H."/>
            <person name="Tunlid A."/>
            <person name="Henrissat B."/>
            <person name="Grigoriev I.V."/>
            <person name="Hibbett D.S."/>
            <person name="Martin F."/>
        </authorList>
    </citation>
    <scope>NUCLEOTIDE SEQUENCE [LARGE SCALE GENOMIC DNA]</scope>
    <source>
        <strain evidence="2 3">FD-317 M1</strain>
    </source>
</reference>
<dbReference type="Proteomes" id="UP000053593">
    <property type="component" value="Unassembled WGS sequence"/>
</dbReference>
<keyword evidence="1" id="KW-1133">Transmembrane helix</keyword>
<keyword evidence="3" id="KW-1185">Reference proteome</keyword>
<accession>A0A0D0CRB8</accession>
<feature type="transmembrane region" description="Helical" evidence="1">
    <location>
        <begin position="134"/>
        <end position="157"/>
    </location>
</feature>
<feature type="transmembrane region" description="Helical" evidence="1">
    <location>
        <begin position="53"/>
        <end position="76"/>
    </location>
</feature>
<sequence>MADSLGISEAQLLGVFLASVFWGMLVITFVQAIRYLIWDSDAKGAGLKPASGINWAMLSVALILMALSTLDVSLGLMHSIEAFIFFTGPGGSAARFTGLTDWVNIVKTCNIVFGKLISDGVLVYRCWVVCNKSIFVVIFPIMLWLGYLALAIFVIYLEASAGNPKILLTGANNIITTANHQYGLQSATGGSGSRSFFGRRRSTLQQVTRIIIESGMLYTTMALITFITFEVGSNSFYPTSDAELQILSIAFNLIIIRISTRSNGYDNYNTQSAQSGPQTVPLRKLSSAMRSPNTMGSTQVSSLPYSGTNKAMAQDSFIDVEEGNWDQRAKPRDF</sequence>
<organism evidence="2 3">
    <name type="scientific">Collybiopsis luxurians FD-317 M1</name>
    <dbReference type="NCBI Taxonomy" id="944289"/>
    <lineage>
        <taxon>Eukaryota</taxon>
        <taxon>Fungi</taxon>
        <taxon>Dikarya</taxon>
        <taxon>Basidiomycota</taxon>
        <taxon>Agaricomycotina</taxon>
        <taxon>Agaricomycetes</taxon>
        <taxon>Agaricomycetidae</taxon>
        <taxon>Agaricales</taxon>
        <taxon>Marasmiineae</taxon>
        <taxon>Omphalotaceae</taxon>
        <taxon>Collybiopsis</taxon>
        <taxon>Collybiopsis luxurians</taxon>
    </lineage>
</organism>
<dbReference type="HOGENOM" id="CLU_044614_1_0_1"/>
<dbReference type="OrthoDB" id="3357408at2759"/>
<keyword evidence="1" id="KW-0472">Membrane</keyword>
<protein>
    <submittedName>
        <fullName evidence="2">Uncharacterized protein</fullName>
    </submittedName>
</protein>
<evidence type="ECO:0000313" key="3">
    <source>
        <dbReference type="Proteomes" id="UP000053593"/>
    </source>
</evidence>
<dbReference type="AlphaFoldDB" id="A0A0D0CRB8"/>
<evidence type="ECO:0000313" key="2">
    <source>
        <dbReference type="EMBL" id="KIK61737.1"/>
    </source>
</evidence>
<keyword evidence="1" id="KW-0812">Transmembrane</keyword>
<feature type="transmembrane region" description="Helical" evidence="1">
    <location>
        <begin position="12"/>
        <end position="33"/>
    </location>
</feature>
<name>A0A0D0CRB8_9AGAR</name>
<gene>
    <name evidence="2" type="ORF">GYMLUDRAFT_574980</name>
</gene>